<feature type="region of interest" description="Disordered" evidence="1">
    <location>
        <begin position="28"/>
        <end position="80"/>
    </location>
</feature>
<name>A0A8T0I3S7_CERPU</name>
<evidence type="ECO:0000313" key="3">
    <source>
        <dbReference type="Proteomes" id="UP000822688"/>
    </source>
</evidence>
<sequence length="124" mass="13896">MIISCNQSIRHKETVIFLKSSLALIQDRKKKATQDKGLNRRSPKANPRNPQKEKAAAPAWTSKLHQPPNPKNLKKGGEWKGKSLDVETECDNSSDVILPKLSSRNPFRNNLGHKPNITISLSPH</sequence>
<dbReference type="AlphaFoldDB" id="A0A8T0I3S7"/>
<evidence type="ECO:0000313" key="2">
    <source>
        <dbReference type="EMBL" id="KAG0577746.1"/>
    </source>
</evidence>
<gene>
    <name evidence="2" type="ORF">KC19_5G178200</name>
</gene>
<reference evidence="2" key="1">
    <citation type="submission" date="2020-06" db="EMBL/GenBank/DDBJ databases">
        <title>WGS assembly of Ceratodon purpureus strain R40.</title>
        <authorList>
            <person name="Carey S.B."/>
            <person name="Jenkins J."/>
            <person name="Shu S."/>
            <person name="Lovell J.T."/>
            <person name="Sreedasyam A."/>
            <person name="Maumus F."/>
            <person name="Tiley G.P."/>
            <person name="Fernandez-Pozo N."/>
            <person name="Barry K."/>
            <person name="Chen C."/>
            <person name="Wang M."/>
            <person name="Lipzen A."/>
            <person name="Daum C."/>
            <person name="Saski C.A."/>
            <person name="Payton A.C."/>
            <person name="Mcbreen J.C."/>
            <person name="Conrad R.E."/>
            <person name="Kollar L.M."/>
            <person name="Olsson S."/>
            <person name="Huttunen S."/>
            <person name="Landis J.B."/>
            <person name="Wickett N.J."/>
            <person name="Johnson M.G."/>
            <person name="Rensing S.A."/>
            <person name="Grimwood J."/>
            <person name="Schmutz J."/>
            <person name="Mcdaniel S.F."/>
        </authorList>
    </citation>
    <scope>NUCLEOTIDE SEQUENCE</scope>
    <source>
        <strain evidence="2">R40</strain>
    </source>
</reference>
<dbReference type="EMBL" id="CM026425">
    <property type="protein sequence ID" value="KAG0577746.1"/>
    <property type="molecule type" value="Genomic_DNA"/>
</dbReference>
<dbReference type="Proteomes" id="UP000822688">
    <property type="component" value="Chromosome 5"/>
</dbReference>
<accession>A0A8T0I3S7</accession>
<comment type="caution">
    <text evidence="2">The sequence shown here is derived from an EMBL/GenBank/DDBJ whole genome shotgun (WGS) entry which is preliminary data.</text>
</comment>
<keyword evidence="3" id="KW-1185">Reference proteome</keyword>
<organism evidence="2 3">
    <name type="scientific">Ceratodon purpureus</name>
    <name type="common">Fire moss</name>
    <name type="synonym">Dicranum purpureum</name>
    <dbReference type="NCBI Taxonomy" id="3225"/>
    <lineage>
        <taxon>Eukaryota</taxon>
        <taxon>Viridiplantae</taxon>
        <taxon>Streptophyta</taxon>
        <taxon>Embryophyta</taxon>
        <taxon>Bryophyta</taxon>
        <taxon>Bryophytina</taxon>
        <taxon>Bryopsida</taxon>
        <taxon>Dicranidae</taxon>
        <taxon>Pseudoditrichales</taxon>
        <taxon>Ditrichaceae</taxon>
        <taxon>Ceratodon</taxon>
    </lineage>
</organism>
<proteinExistence type="predicted"/>
<protein>
    <submittedName>
        <fullName evidence="2">Uncharacterized protein</fullName>
    </submittedName>
</protein>
<evidence type="ECO:0000256" key="1">
    <source>
        <dbReference type="SAM" id="MobiDB-lite"/>
    </source>
</evidence>